<protein>
    <submittedName>
        <fullName evidence="2">Electron transporter, putative</fullName>
    </submittedName>
</protein>
<dbReference type="PANTHER" id="PTHR31984:SF12">
    <property type="entry name" value="THIOREDOXIN DOMAIN-CONTAINING PROTEIN"/>
    <property type="match status" value="1"/>
</dbReference>
<evidence type="ECO:0000256" key="1">
    <source>
        <dbReference type="SAM" id="MobiDB-lite"/>
    </source>
</evidence>
<dbReference type="Gene3D" id="3.40.30.10">
    <property type="entry name" value="Glutaredoxin"/>
    <property type="match status" value="1"/>
</dbReference>
<accession>B9S4J1</accession>
<reference evidence="3" key="1">
    <citation type="journal article" date="2010" name="Nat. Biotechnol.">
        <title>Draft genome sequence of the oilseed species Ricinus communis.</title>
        <authorList>
            <person name="Chan A.P."/>
            <person name="Crabtree J."/>
            <person name="Zhao Q."/>
            <person name="Lorenzi H."/>
            <person name="Orvis J."/>
            <person name="Puiu D."/>
            <person name="Melake-Berhan A."/>
            <person name="Jones K.M."/>
            <person name="Redman J."/>
            <person name="Chen G."/>
            <person name="Cahoon E.B."/>
            <person name="Gedil M."/>
            <person name="Stanke M."/>
            <person name="Haas B.J."/>
            <person name="Wortman J.R."/>
            <person name="Fraser-Liggett C.M."/>
            <person name="Ravel J."/>
            <person name="Rabinowicz P.D."/>
        </authorList>
    </citation>
    <scope>NUCLEOTIDE SEQUENCE [LARGE SCALE GENOMIC DNA]</scope>
    <source>
        <strain evidence="3">cv. Hale</strain>
    </source>
</reference>
<gene>
    <name evidence="2" type="ORF">RCOM_0808050</name>
</gene>
<dbReference type="STRING" id="3988.B9S4J1"/>
<feature type="region of interest" description="Disordered" evidence="1">
    <location>
        <begin position="309"/>
        <end position="360"/>
    </location>
</feature>
<dbReference type="eggNOG" id="ENOG502QUXX">
    <property type="taxonomic scope" value="Eukaryota"/>
</dbReference>
<dbReference type="EMBL" id="EQ973865">
    <property type="protein sequence ID" value="EEF41455.1"/>
    <property type="molecule type" value="Genomic_DNA"/>
</dbReference>
<dbReference type="InParanoid" id="B9S4J1"/>
<feature type="compositionally biased region" description="Polar residues" evidence="1">
    <location>
        <begin position="315"/>
        <end position="332"/>
    </location>
</feature>
<organism evidence="2 3">
    <name type="scientific">Ricinus communis</name>
    <name type="common">Castor bean</name>
    <dbReference type="NCBI Taxonomy" id="3988"/>
    <lineage>
        <taxon>Eukaryota</taxon>
        <taxon>Viridiplantae</taxon>
        <taxon>Streptophyta</taxon>
        <taxon>Embryophyta</taxon>
        <taxon>Tracheophyta</taxon>
        <taxon>Spermatophyta</taxon>
        <taxon>Magnoliopsida</taxon>
        <taxon>eudicotyledons</taxon>
        <taxon>Gunneridae</taxon>
        <taxon>Pentapetalae</taxon>
        <taxon>rosids</taxon>
        <taxon>fabids</taxon>
        <taxon>Malpighiales</taxon>
        <taxon>Euphorbiaceae</taxon>
        <taxon>Acalyphoideae</taxon>
        <taxon>Acalypheae</taxon>
        <taxon>Ricinus</taxon>
    </lineage>
</organism>
<dbReference type="PANTHER" id="PTHR31984">
    <property type="entry name" value="TRANSPORTER, PUTATIVE (DUF179)-RELATED"/>
    <property type="match status" value="1"/>
</dbReference>
<dbReference type="FunCoup" id="B9S4J1">
    <property type="interactions" value="1952"/>
</dbReference>
<evidence type="ECO:0000313" key="2">
    <source>
        <dbReference type="EMBL" id="EEF41455.1"/>
    </source>
</evidence>
<sequence length="587" mass="65862">MKDNPKVQETEIENSKCGIQDGFSEVPWFVEFSSVNASAFLQDTDAEDIKPDVRSSSCTYEEFQQFESFFSGFMNVAREFFLLSERYRFGLVSERSLLSSLGIGDSGSWSTMLWFNGCPSCSRILKEGDDLKSALLLHESIVPELEANGQDLDPAIPANRPSVILFVDRFSNLSEIKRKSKEALGELRKFALTYQNSDQMAQQNGDKSERSSALAFLERRSIFAHPRLKLSPVTQKLKFQQQMSIMIVNEGKNAILDNIASDLQGSSLHEIFTYLLQQKKEAKLSSVAKEVGFQLLSDDIDIKLADELSSEPKESMQTSAVPSEESLASTSVDLEKDSALDQNEGLQPTDVKYSSQDDEEKKTYTDTNMHLFSVKTDQLVSDDGLGIVDSLKTEERSSTEVDQLEEPQLQFQSFVGSFYFSDGNYQLLRALTGESRIPSLVIIDPISQQHYVSPAHANFSYALLEDALHKFLNGILIPYQRSEPAPENPREGTRPPFVNKDFHEADSIPHVTAQTFSEKVLGFNQSGNDNAFPAWKEDVMVLFSNSWCGFCQRMELVVREVFWALKGYMNMLKTGTWNGETALGGGK</sequence>
<dbReference type="AlphaFoldDB" id="B9S4J1"/>
<dbReference type="InterPro" id="IPR003774">
    <property type="entry name" value="AlgH-like"/>
</dbReference>
<evidence type="ECO:0000313" key="3">
    <source>
        <dbReference type="Proteomes" id="UP000008311"/>
    </source>
</evidence>
<proteinExistence type="predicted"/>
<name>B9S4J1_RICCO</name>
<keyword evidence="3" id="KW-1185">Reference proteome</keyword>
<dbReference type="Proteomes" id="UP000008311">
    <property type="component" value="Unassembled WGS sequence"/>
</dbReference>